<evidence type="ECO:0000256" key="4">
    <source>
        <dbReference type="SAM" id="MobiDB-lite"/>
    </source>
</evidence>
<dbReference type="InterPro" id="IPR006311">
    <property type="entry name" value="TAT_signal"/>
</dbReference>
<dbReference type="Gene3D" id="3.40.190.10">
    <property type="entry name" value="Periplasmic binding protein-like II"/>
    <property type="match status" value="1"/>
</dbReference>
<dbReference type="Proteomes" id="UP000188145">
    <property type="component" value="Chromosome"/>
</dbReference>
<keyword evidence="2" id="KW-0813">Transport</keyword>
<dbReference type="AlphaFoldDB" id="A0A1Q2CL72"/>
<evidence type="ECO:0000256" key="5">
    <source>
        <dbReference type="SAM" id="SignalP"/>
    </source>
</evidence>
<dbReference type="KEGG" id="tes:BW730_04335"/>
<dbReference type="EMBL" id="CP019606">
    <property type="protein sequence ID" value="AQP46868.1"/>
    <property type="molecule type" value="Genomic_DNA"/>
</dbReference>
<dbReference type="PROSITE" id="PS51318">
    <property type="entry name" value="TAT"/>
    <property type="match status" value="1"/>
</dbReference>
<feature type="chain" id="PRO_5039356464" evidence="5">
    <location>
        <begin position="23"/>
        <end position="438"/>
    </location>
</feature>
<evidence type="ECO:0000313" key="7">
    <source>
        <dbReference type="Proteomes" id="UP000188145"/>
    </source>
</evidence>
<dbReference type="RefSeq" id="WP_077685181.1">
    <property type="nucleotide sequence ID" value="NZ_CP019606.1"/>
</dbReference>
<dbReference type="GO" id="GO:0042956">
    <property type="term" value="P:maltodextrin transmembrane transport"/>
    <property type="evidence" value="ECO:0007669"/>
    <property type="project" value="TreeGrafter"/>
</dbReference>
<name>A0A1Q2CL72_9ACTN</name>
<evidence type="ECO:0000256" key="3">
    <source>
        <dbReference type="ARBA" id="ARBA00022729"/>
    </source>
</evidence>
<keyword evidence="3 5" id="KW-0732">Signal</keyword>
<comment type="similarity">
    <text evidence="1">Belongs to the bacterial solute-binding protein 1 family.</text>
</comment>
<evidence type="ECO:0000256" key="2">
    <source>
        <dbReference type="ARBA" id="ARBA00022448"/>
    </source>
</evidence>
<accession>A0A1Q2CL72</accession>
<dbReference type="PROSITE" id="PS51257">
    <property type="entry name" value="PROKAR_LIPOPROTEIN"/>
    <property type="match status" value="1"/>
</dbReference>
<sequence length="438" mass="45973">MNISRRSLLLAGGSLAAAATLAACGSNNPLASGTPSEAKPSGATSPNASAPAGGGDVTLQQWYHEYGEAGVKEAVEKYAAAYTAAKVEVKWTPGDYGSILAAQLLTTDVPDVFEVEQGGSLDMIRSGQLADLTDIMAPVKDQFNPAVMKRFTFEDKVHGIPQTIDMQLLYYRPSLLQKAGVEPPKTFADLVKVADAVKSADIGGFFAGNDGGLGVLGTILIWASGNEQLTEDRSAVAFLNDNFYNALTAYRDFYKSAGLLQAASAEWYDGAAFVNGETAMQWGGLWSLPDIQKAWGDDVGVLPFPAIGAGGRPAVPFGAFGACVAAKGKNVDASKEFVKWLWIDQDEDQVDFSNSYGTHIPAKTALVAKADKLAAGPGKDAADFVSNHGFANDIMWSGAMGDAYNAAVSNVIKDGKDPKAEFAAFEATAKTELAKLAG</sequence>
<dbReference type="OrthoDB" id="9780991at2"/>
<dbReference type="GO" id="GO:1901982">
    <property type="term" value="F:maltose binding"/>
    <property type="evidence" value="ECO:0007669"/>
    <property type="project" value="TreeGrafter"/>
</dbReference>
<gene>
    <name evidence="6" type="ORF">BW730_04335</name>
</gene>
<reference evidence="7" key="1">
    <citation type="submission" date="2017-02" db="EMBL/GenBank/DDBJ databases">
        <title>Tessaracoccus aquaemaris sp. nov., isolated from the intestine of a Korean rockfish, Sebastes schlegelii, in a marine aquaculture pond.</title>
        <authorList>
            <person name="Tak E.J."/>
            <person name="Bae J.-W."/>
        </authorList>
    </citation>
    <scope>NUCLEOTIDE SEQUENCE [LARGE SCALE GENOMIC DNA]</scope>
    <source>
        <strain evidence="7">NSG39</strain>
    </source>
</reference>
<dbReference type="GO" id="GO:0015768">
    <property type="term" value="P:maltose transport"/>
    <property type="evidence" value="ECO:0007669"/>
    <property type="project" value="TreeGrafter"/>
</dbReference>
<dbReference type="STRING" id="1332264.BW730_04335"/>
<protein>
    <submittedName>
        <fullName evidence="6">ABC transporter substrate-binding protein</fullName>
    </submittedName>
</protein>
<dbReference type="PANTHER" id="PTHR30061:SF50">
    <property type="entry name" value="MALTOSE_MALTODEXTRIN-BINDING PERIPLASMIC PROTEIN"/>
    <property type="match status" value="1"/>
</dbReference>
<evidence type="ECO:0000313" key="6">
    <source>
        <dbReference type="EMBL" id="AQP46868.1"/>
    </source>
</evidence>
<feature type="signal peptide" evidence="5">
    <location>
        <begin position="1"/>
        <end position="22"/>
    </location>
</feature>
<organism evidence="6 7">
    <name type="scientific">Tessaracoccus aquimaris</name>
    <dbReference type="NCBI Taxonomy" id="1332264"/>
    <lineage>
        <taxon>Bacteria</taxon>
        <taxon>Bacillati</taxon>
        <taxon>Actinomycetota</taxon>
        <taxon>Actinomycetes</taxon>
        <taxon>Propionibacteriales</taxon>
        <taxon>Propionibacteriaceae</taxon>
        <taxon>Tessaracoccus</taxon>
    </lineage>
</organism>
<evidence type="ECO:0000256" key="1">
    <source>
        <dbReference type="ARBA" id="ARBA00008520"/>
    </source>
</evidence>
<dbReference type="SUPFAM" id="SSF53850">
    <property type="entry name" value="Periplasmic binding protein-like II"/>
    <property type="match status" value="1"/>
</dbReference>
<feature type="region of interest" description="Disordered" evidence="4">
    <location>
        <begin position="31"/>
        <end position="54"/>
    </location>
</feature>
<keyword evidence="7" id="KW-1185">Reference proteome</keyword>
<dbReference type="GO" id="GO:0055052">
    <property type="term" value="C:ATP-binding cassette (ABC) transporter complex, substrate-binding subunit-containing"/>
    <property type="evidence" value="ECO:0007669"/>
    <property type="project" value="TreeGrafter"/>
</dbReference>
<proteinExistence type="inferred from homology"/>
<dbReference type="PANTHER" id="PTHR30061">
    <property type="entry name" value="MALTOSE-BINDING PERIPLASMIC PROTEIN"/>
    <property type="match status" value="1"/>
</dbReference>